<dbReference type="EMBL" id="BMMU01000047">
    <property type="protein sequence ID" value="GGJ67777.1"/>
    <property type="molecule type" value="Genomic_DNA"/>
</dbReference>
<dbReference type="PROSITE" id="PS50995">
    <property type="entry name" value="HTH_MARR_2"/>
    <property type="match status" value="1"/>
</dbReference>
<dbReference type="InterPro" id="IPR036390">
    <property type="entry name" value="WH_DNA-bd_sf"/>
</dbReference>
<evidence type="ECO:0000259" key="1">
    <source>
        <dbReference type="PROSITE" id="PS50995"/>
    </source>
</evidence>
<protein>
    <recommendedName>
        <fullName evidence="1">HTH marR-type domain-containing protein</fullName>
    </recommendedName>
</protein>
<dbReference type="Proteomes" id="UP000625682">
    <property type="component" value="Unassembled WGS sequence"/>
</dbReference>
<gene>
    <name evidence="2" type="ORF">GCM10012282_75980</name>
</gene>
<reference evidence="2" key="2">
    <citation type="submission" date="2020-09" db="EMBL/GenBank/DDBJ databases">
        <authorList>
            <person name="Sun Q."/>
            <person name="Zhou Y."/>
        </authorList>
    </citation>
    <scope>NUCLEOTIDE SEQUENCE</scope>
    <source>
        <strain evidence="2">CGMCC 4.7272</strain>
    </source>
</reference>
<keyword evidence="3" id="KW-1185">Reference proteome</keyword>
<evidence type="ECO:0000313" key="3">
    <source>
        <dbReference type="Proteomes" id="UP000625682"/>
    </source>
</evidence>
<dbReference type="Pfam" id="PF12802">
    <property type="entry name" value="MarR_2"/>
    <property type="match status" value="1"/>
</dbReference>
<feature type="domain" description="HTH marR-type" evidence="1">
    <location>
        <begin position="1"/>
        <end position="106"/>
    </location>
</feature>
<proteinExistence type="predicted"/>
<dbReference type="InterPro" id="IPR000835">
    <property type="entry name" value="HTH_MarR-typ"/>
</dbReference>
<dbReference type="Gene3D" id="1.10.10.10">
    <property type="entry name" value="Winged helix-like DNA-binding domain superfamily/Winged helix DNA-binding domain"/>
    <property type="match status" value="1"/>
</dbReference>
<evidence type="ECO:0000313" key="2">
    <source>
        <dbReference type="EMBL" id="GGJ67777.1"/>
    </source>
</evidence>
<dbReference type="GO" id="GO:0003700">
    <property type="term" value="F:DNA-binding transcription factor activity"/>
    <property type="evidence" value="ECO:0007669"/>
    <property type="project" value="InterPro"/>
</dbReference>
<sequence>MVDAQLGEAGGGARVQYEILTRIRGSPGRRRRRPELAERTVFSRSGMTYQVAQLENAGLLRRETEPEDERRVLAIPTDERQRVLETAAPGHPATVREGFVDVLSPE</sequence>
<organism evidence="2 3">
    <name type="scientific">Streptomyces lacrimifluminis</name>
    <dbReference type="NCBI Taxonomy" id="1500077"/>
    <lineage>
        <taxon>Bacteria</taxon>
        <taxon>Bacillati</taxon>
        <taxon>Actinomycetota</taxon>
        <taxon>Actinomycetes</taxon>
        <taxon>Kitasatosporales</taxon>
        <taxon>Streptomycetaceae</taxon>
        <taxon>Streptomyces</taxon>
    </lineage>
</organism>
<dbReference type="SUPFAM" id="SSF46785">
    <property type="entry name" value="Winged helix' DNA-binding domain"/>
    <property type="match status" value="1"/>
</dbReference>
<comment type="caution">
    <text evidence="2">The sequence shown here is derived from an EMBL/GenBank/DDBJ whole genome shotgun (WGS) entry which is preliminary data.</text>
</comment>
<dbReference type="RefSeq" id="WP_189151960.1">
    <property type="nucleotide sequence ID" value="NZ_BAABER010000049.1"/>
</dbReference>
<accession>A0A917P9N5</accession>
<dbReference type="InterPro" id="IPR036388">
    <property type="entry name" value="WH-like_DNA-bd_sf"/>
</dbReference>
<dbReference type="AlphaFoldDB" id="A0A917P9N5"/>
<reference evidence="2" key="1">
    <citation type="journal article" date="2014" name="Int. J. Syst. Evol. Microbiol.">
        <title>Complete genome sequence of Corynebacterium casei LMG S-19264T (=DSM 44701T), isolated from a smear-ripened cheese.</title>
        <authorList>
            <consortium name="US DOE Joint Genome Institute (JGI-PGF)"/>
            <person name="Walter F."/>
            <person name="Albersmeier A."/>
            <person name="Kalinowski J."/>
            <person name="Ruckert C."/>
        </authorList>
    </citation>
    <scope>NUCLEOTIDE SEQUENCE</scope>
    <source>
        <strain evidence="2">CGMCC 4.7272</strain>
    </source>
</reference>
<name>A0A917P9N5_9ACTN</name>